<name>A0A0M7A898_9HYPH</name>
<evidence type="ECO:0000256" key="2">
    <source>
        <dbReference type="SAM" id="MobiDB-lite"/>
    </source>
</evidence>
<evidence type="ECO:0008006" key="5">
    <source>
        <dbReference type="Google" id="ProtNLM"/>
    </source>
</evidence>
<dbReference type="STRING" id="388408.LAX5112_02570"/>
<keyword evidence="4" id="KW-1185">Reference proteome</keyword>
<protein>
    <recommendedName>
        <fullName evidence="5">DUF2336 domain-containing protein</fullName>
    </recommendedName>
</protein>
<evidence type="ECO:0000256" key="1">
    <source>
        <dbReference type="SAM" id="Coils"/>
    </source>
</evidence>
<evidence type="ECO:0000313" key="3">
    <source>
        <dbReference type="EMBL" id="CTQ70672.1"/>
    </source>
</evidence>
<gene>
    <name evidence="3" type="ORF">LAX5112_02570</name>
</gene>
<dbReference type="Pfam" id="PF10098">
    <property type="entry name" value="DUF2336"/>
    <property type="match status" value="1"/>
</dbReference>
<dbReference type="Proteomes" id="UP000053235">
    <property type="component" value="Unassembled WGS sequence"/>
</dbReference>
<dbReference type="OrthoDB" id="7888976at2"/>
<dbReference type="InterPro" id="IPR019285">
    <property type="entry name" value="DUF2336"/>
</dbReference>
<dbReference type="AlphaFoldDB" id="A0A0M7A898"/>
<reference evidence="4" key="1">
    <citation type="submission" date="2015-07" db="EMBL/GenBank/DDBJ databases">
        <authorList>
            <person name="Rodrigo-Torres Lidia"/>
            <person name="Arahal R.David."/>
        </authorList>
    </citation>
    <scope>NUCLEOTIDE SEQUENCE [LARGE SCALE GENOMIC DNA]</scope>
    <source>
        <strain evidence="4">CECT 5112</strain>
    </source>
</reference>
<proteinExistence type="predicted"/>
<evidence type="ECO:0000313" key="4">
    <source>
        <dbReference type="Proteomes" id="UP000053235"/>
    </source>
</evidence>
<dbReference type="RefSeq" id="WP_055672163.1">
    <property type="nucleotide sequence ID" value="NZ_CXWD01000009.1"/>
</dbReference>
<feature type="compositionally biased region" description="Low complexity" evidence="2">
    <location>
        <begin position="354"/>
        <end position="363"/>
    </location>
</feature>
<organism evidence="3 4">
    <name type="scientific">Roseibium alexandrii</name>
    <dbReference type="NCBI Taxonomy" id="388408"/>
    <lineage>
        <taxon>Bacteria</taxon>
        <taxon>Pseudomonadati</taxon>
        <taxon>Pseudomonadota</taxon>
        <taxon>Alphaproteobacteria</taxon>
        <taxon>Hyphomicrobiales</taxon>
        <taxon>Stappiaceae</taxon>
        <taxon>Roseibium</taxon>
    </lineage>
</organism>
<keyword evidence="1" id="KW-0175">Coiled coil</keyword>
<feature type="region of interest" description="Disordered" evidence="2">
    <location>
        <begin position="350"/>
        <end position="380"/>
    </location>
</feature>
<accession>A0A0M7A898</accession>
<sequence>MTELAKLADLAKDSSTAGRKSLIATLTEMFLAAGDTRGENAAFLFGDIALKLLGDLEEDSRAELAERVSKDHFAPHQLMLELAKDTHAVAEPVLTNSPVLKSEDLVEIASSASMDHLEAIAERVPIEEAVTSVLVDRGDPSVLSKVAANEGAVIADNSFMTIVDKVGRDEAVQAALIGRPDLPLEVGQVLLPLLTEELQKQVLALGKDNYLAQMLAQASKEKKKNQLESIERAKLQVKALVKDIKSGRQMVDEAVRKFAKAGQATELALLLAGLSDLPPAAVSQLLFSPNDKPLIILCKANNVRAEAYKDILMMRAQRLNIGGMELNEAIQRFGLMSVEGAKRSLEVLRQTSQAAAAKPAGTAGEPSSQSPKKAPFAAHR</sequence>
<dbReference type="EMBL" id="CXWD01000009">
    <property type="protein sequence ID" value="CTQ70672.1"/>
    <property type="molecule type" value="Genomic_DNA"/>
</dbReference>
<feature type="coiled-coil region" evidence="1">
    <location>
        <begin position="216"/>
        <end position="243"/>
    </location>
</feature>